<sequence length="94" mass="10273">MIRRRVVVTGDVQGVYFRDTCRMTAGGAGVAGWVRNRPDGTVEAVFEGPSEAVAEMVAWSHEGSPLSIVDRVEVVEEEPEGLTGFEIRPTPWRG</sequence>
<accession>A0A239D632</accession>
<dbReference type="Gene3D" id="3.30.70.100">
    <property type="match status" value="1"/>
</dbReference>
<evidence type="ECO:0000256" key="7">
    <source>
        <dbReference type="RuleBase" id="RU004168"/>
    </source>
</evidence>
<dbReference type="Pfam" id="PF00708">
    <property type="entry name" value="Acylphosphatase"/>
    <property type="match status" value="1"/>
</dbReference>
<evidence type="ECO:0000256" key="1">
    <source>
        <dbReference type="ARBA" id="ARBA00005614"/>
    </source>
</evidence>
<reference evidence="9 10" key="1">
    <citation type="submission" date="2017-06" db="EMBL/GenBank/DDBJ databases">
        <authorList>
            <person name="Kim H.J."/>
            <person name="Triplett B.A."/>
        </authorList>
    </citation>
    <scope>NUCLEOTIDE SEQUENCE [LARGE SCALE GENOMIC DNA]</scope>
    <source>
        <strain evidence="9 10">CGMCC 4.1858</strain>
    </source>
</reference>
<dbReference type="PROSITE" id="PS00151">
    <property type="entry name" value="ACYLPHOSPHATASE_2"/>
    <property type="match status" value="1"/>
</dbReference>
<evidence type="ECO:0000313" key="9">
    <source>
        <dbReference type="EMBL" id="SNS27845.1"/>
    </source>
</evidence>
<dbReference type="PANTHER" id="PTHR47268">
    <property type="entry name" value="ACYLPHOSPHATASE"/>
    <property type="match status" value="1"/>
</dbReference>
<evidence type="ECO:0000256" key="5">
    <source>
        <dbReference type="PROSITE-ProRule" id="PRU00520"/>
    </source>
</evidence>
<dbReference type="InterPro" id="IPR001792">
    <property type="entry name" value="Acylphosphatase-like_dom"/>
</dbReference>
<dbReference type="RefSeq" id="WP_089223494.1">
    <property type="nucleotide sequence ID" value="NZ_FZOF01000004.1"/>
</dbReference>
<evidence type="ECO:0000256" key="2">
    <source>
        <dbReference type="ARBA" id="ARBA00012150"/>
    </source>
</evidence>
<evidence type="ECO:0000256" key="3">
    <source>
        <dbReference type="ARBA" id="ARBA00015991"/>
    </source>
</evidence>
<dbReference type="Proteomes" id="UP000198280">
    <property type="component" value="Unassembled WGS sequence"/>
</dbReference>
<dbReference type="PROSITE" id="PS00150">
    <property type="entry name" value="ACYLPHOSPHATASE_1"/>
    <property type="match status" value="1"/>
</dbReference>
<name>A0A239D632_9ACTN</name>
<feature type="active site" evidence="5">
    <location>
        <position position="18"/>
    </location>
</feature>
<dbReference type="PROSITE" id="PS51160">
    <property type="entry name" value="ACYLPHOSPHATASE_3"/>
    <property type="match status" value="1"/>
</dbReference>
<dbReference type="OrthoDB" id="3182027at2"/>
<dbReference type="GO" id="GO:0003998">
    <property type="term" value="F:acylphosphatase activity"/>
    <property type="evidence" value="ECO:0007669"/>
    <property type="project" value="UniProtKB-EC"/>
</dbReference>
<dbReference type="InterPro" id="IPR036046">
    <property type="entry name" value="Acylphosphatase-like_dom_sf"/>
</dbReference>
<evidence type="ECO:0000256" key="6">
    <source>
        <dbReference type="RuleBase" id="RU000553"/>
    </source>
</evidence>
<dbReference type="SUPFAM" id="SSF54975">
    <property type="entry name" value="Acylphosphatase/BLUF domain-like"/>
    <property type="match status" value="1"/>
</dbReference>
<evidence type="ECO:0000259" key="8">
    <source>
        <dbReference type="PROSITE" id="PS51160"/>
    </source>
</evidence>
<comment type="catalytic activity">
    <reaction evidence="4 5 6">
        <text>an acyl phosphate + H2O = a carboxylate + phosphate + H(+)</text>
        <dbReference type="Rhea" id="RHEA:14965"/>
        <dbReference type="ChEBI" id="CHEBI:15377"/>
        <dbReference type="ChEBI" id="CHEBI:15378"/>
        <dbReference type="ChEBI" id="CHEBI:29067"/>
        <dbReference type="ChEBI" id="CHEBI:43474"/>
        <dbReference type="ChEBI" id="CHEBI:59918"/>
        <dbReference type="EC" id="3.6.1.7"/>
    </reaction>
</comment>
<dbReference type="EC" id="3.6.1.7" evidence="2 5"/>
<feature type="domain" description="Acylphosphatase-like" evidence="8">
    <location>
        <begin position="3"/>
        <end position="89"/>
    </location>
</feature>
<keyword evidence="10" id="KW-1185">Reference proteome</keyword>
<gene>
    <name evidence="9" type="ORF">SAMN05216252_104411</name>
</gene>
<protein>
    <recommendedName>
        <fullName evidence="3 5">Acylphosphatase</fullName>
        <ecNumber evidence="2 5">3.6.1.7</ecNumber>
    </recommendedName>
</protein>
<dbReference type="PRINTS" id="PR00112">
    <property type="entry name" value="ACYLPHPHTASE"/>
</dbReference>
<evidence type="ECO:0000313" key="10">
    <source>
        <dbReference type="Proteomes" id="UP000198280"/>
    </source>
</evidence>
<organism evidence="9 10">
    <name type="scientific">Actinacidiphila glaucinigra</name>
    <dbReference type="NCBI Taxonomy" id="235986"/>
    <lineage>
        <taxon>Bacteria</taxon>
        <taxon>Bacillati</taxon>
        <taxon>Actinomycetota</taxon>
        <taxon>Actinomycetes</taxon>
        <taxon>Kitasatosporales</taxon>
        <taxon>Streptomycetaceae</taxon>
        <taxon>Actinacidiphila</taxon>
    </lineage>
</organism>
<dbReference type="InterPro" id="IPR020456">
    <property type="entry name" value="Acylphosphatase"/>
</dbReference>
<proteinExistence type="inferred from homology"/>
<dbReference type="PANTHER" id="PTHR47268:SF4">
    <property type="entry name" value="ACYLPHOSPHATASE"/>
    <property type="match status" value="1"/>
</dbReference>
<keyword evidence="5 6" id="KW-0378">Hydrolase</keyword>
<dbReference type="EMBL" id="FZOF01000004">
    <property type="protein sequence ID" value="SNS27845.1"/>
    <property type="molecule type" value="Genomic_DNA"/>
</dbReference>
<dbReference type="InterPro" id="IPR017968">
    <property type="entry name" value="Acylphosphatase_CS"/>
</dbReference>
<evidence type="ECO:0000256" key="4">
    <source>
        <dbReference type="ARBA" id="ARBA00047645"/>
    </source>
</evidence>
<feature type="active site" evidence="5">
    <location>
        <position position="36"/>
    </location>
</feature>
<dbReference type="AlphaFoldDB" id="A0A239D632"/>
<comment type="similarity">
    <text evidence="1 7">Belongs to the acylphosphatase family.</text>
</comment>